<dbReference type="SMART" id="SM00360">
    <property type="entry name" value="RRM"/>
    <property type="match status" value="1"/>
</dbReference>
<dbReference type="Gene3D" id="3.30.70.330">
    <property type="match status" value="1"/>
</dbReference>
<dbReference type="PROSITE" id="PS50102">
    <property type="entry name" value="RRM"/>
    <property type="match status" value="1"/>
</dbReference>
<dbReference type="EMBL" id="CP034461">
    <property type="protein sequence ID" value="QBM90501.1"/>
    <property type="molecule type" value="Genomic_DNA"/>
</dbReference>
<evidence type="ECO:0000259" key="4">
    <source>
        <dbReference type="PROSITE" id="PS50102"/>
    </source>
</evidence>
<evidence type="ECO:0000256" key="1">
    <source>
        <dbReference type="ARBA" id="ARBA00022884"/>
    </source>
</evidence>
<dbReference type="Pfam" id="PF00076">
    <property type="entry name" value="RRM_1"/>
    <property type="match status" value="1"/>
</dbReference>
<dbReference type="GO" id="GO:0003723">
    <property type="term" value="F:RNA binding"/>
    <property type="evidence" value="ECO:0007669"/>
    <property type="project" value="UniProtKB-UniRule"/>
</dbReference>
<dbReference type="Proteomes" id="UP000292447">
    <property type="component" value="Chromosome VI"/>
</dbReference>
<gene>
    <name evidence="5" type="primary">MPUL0F00820</name>
    <name evidence="5" type="ORF">METSCH_F00820</name>
</gene>
<evidence type="ECO:0000256" key="3">
    <source>
        <dbReference type="SAM" id="MobiDB-lite"/>
    </source>
</evidence>
<accession>A0A4P6XWK4</accession>
<feature type="region of interest" description="Disordered" evidence="3">
    <location>
        <begin position="1"/>
        <end position="231"/>
    </location>
</feature>
<feature type="region of interest" description="Disordered" evidence="3">
    <location>
        <begin position="549"/>
        <end position="628"/>
    </location>
</feature>
<evidence type="ECO:0000313" key="5">
    <source>
        <dbReference type="EMBL" id="QBM90501.1"/>
    </source>
</evidence>
<feature type="compositionally biased region" description="Polar residues" evidence="3">
    <location>
        <begin position="809"/>
        <end position="818"/>
    </location>
</feature>
<feature type="compositionally biased region" description="Polar residues" evidence="3">
    <location>
        <begin position="212"/>
        <end position="230"/>
    </location>
</feature>
<dbReference type="InterPro" id="IPR035979">
    <property type="entry name" value="RBD_domain_sf"/>
</dbReference>
<protein>
    <submittedName>
        <fullName evidence="5">Polyadenylated RNA-binding protein 3</fullName>
    </submittedName>
</protein>
<feature type="compositionally biased region" description="Polar residues" evidence="3">
    <location>
        <begin position="571"/>
        <end position="584"/>
    </location>
</feature>
<feature type="compositionally biased region" description="Basic and acidic residues" evidence="3">
    <location>
        <begin position="92"/>
        <end position="125"/>
    </location>
</feature>
<evidence type="ECO:0000313" key="6">
    <source>
        <dbReference type="Proteomes" id="UP000292447"/>
    </source>
</evidence>
<feature type="compositionally biased region" description="Acidic residues" evidence="3">
    <location>
        <begin position="51"/>
        <end position="62"/>
    </location>
</feature>
<reference evidence="6" key="1">
    <citation type="submission" date="2019-03" db="EMBL/GenBank/DDBJ databases">
        <title>Snf2 controls pulcherriminic acid biosynthesis and connects pigmentation and antifungal activity of the yeast Metschnikowia pulcherrima.</title>
        <authorList>
            <person name="Gore-Lloyd D."/>
            <person name="Sumann I."/>
            <person name="Brachmann A.O."/>
            <person name="Schneeberger K."/>
            <person name="Ortiz-Merino R.A."/>
            <person name="Moreno-Beltran M."/>
            <person name="Schlaefli M."/>
            <person name="Kirner P."/>
            <person name="Santos Kron A."/>
            <person name="Wolfe K.H."/>
            <person name="Piel J."/>
            <person name="Ahrens C.H."/>
            <person name="Henk D."/>
            <person name="Freimoser F.M."/>
        </authorList>
    </citation>
    <scope>NUCLEOTIDE SEQUENCE [LARGE SCALE GENOMIC DNA]</scope>
    <source>
        <strain evidence="6">APC 1.2</strain>
    </source>
</reference>
<dbReference type="InterPro" id="IPR051186">
    <property type="entry name" value="RRM_HNRPC/RALY_subfam"/>
</dbReference>
<sequence length="832" mass="91584">MELKSQDTTASENIVAADATQDSTAPEIEPAKPSVDTTVADLEQERAEGLEVPEDDEEEYDPEAAWSAPVSIKSSDTIKPEESEQVEPSGESQDRNGEESIKHTLDCAQETEHNDESYVTEKEELCTAEGENDTSPETSSEPEPANEKSIVSVENAEASPSNPDTDTEAGQIPQASHAEATPLSPESDDDYDPEKDLGAGVSNEETLPDLLSNPSLTKTPTESEKASQSGVADLSEAYEAVMQSEVVRLEHFAQLSKEKQMEVIQKLLQEKQISLPNLESPLVSVPSSDQVSNSNLVPSSATEYSLRPDVSIPMNEEEQKAFEDFLIAEKEFLNSGEELPEESRLFVGNLPSDLVKKEDLFRLFRRYGELVEISLKVGYGFAQFRTVEACAACKNGEANMPLYNRSLRLDSSHKRKSTQLPENSGRGRERSADNEFEESNSKRRKANMENVLLVVTDKAAEPFVAEVEQAFQTNGLTKSLKNVGAEDPNNEVREAAYLGVLGACVVKDTKVDLQVFEETGDGGVRFDEYLNIDPSAACEILNTAKSARIQNDSRQAKTDQSKRRERATKWKQAQSIVNKHNGYQNDRRRGMPDRPSHFDNHNDGGRGQGRPHWQRNNGRPRNDWNYNMPRGDSYAANAGHGGNFYQGHGSGYNPSLYQQAQAFHNDHYAGQVPQQGFNSNVYQNQGRYQEGSIQGRSTNFTPQMGYNNMSPVAQPFQAGPTDPALMQTLQNLDPNTMRSVVALLQQQSGAQGPIPQGPPAFQNAVQAPIYQQSGPSAQVNSLLSQLQSQPNPSAPPVQSPFPQQPQQPYNSADSQQAPPNKALMDMLSRLGQ</sequence>
<dbReference type="InterPro" id="IPR000504">
    <property type="entry name" value="RRM_dom"/>
</dbReference>
<feature type="compositionally biased region" description="Basic and acidic residues" evidence="3">
    <location>
        <begin position="585"/>
        <end position="604"/>
    </location>
</feature>
<feature type="compositionally biased region" description="Polar residues" evidence="3">
    <location>
        <begin position="1"/>
        <end position="12"/>
    </location>
</feature>
<dbReference type="SUPFAM" id="SSF54928">
    <property type="entry name" value="RNA-binding domain, RBD"/>
    <property type="match status" value="1"/>
</dbReference>
<evidence type="ECO:0000256" key="2">
    <source>
        <dbReference type="PROSITE-ProRule" id="PRU00176"/>
    </source>
</evidence>
<keyword evidence="1 2" id="KW-0694">RNA-binding</keyword>
<feature type="region of interest" description="Disordered" evidence="3">
    <location>
        <begin position="775"/>
        <end position="832"/>
    </location>
</feature>
<feature type="domain" description="RRM" evidence="4">
    <location>
        <begin position="343"/>
        <end position="414"/>
    </location>
</feature>
<feature type="compositionally biased region" description="Low complexity" evidence="3">
    <location>
        <begin position="776"/>
        <end position="791"/>
    </location>
</feature>
<dbReference type="STRING" id="2163413.A0A4P6XWK4"/>
<name>A0A4P6XWK4_9ASCO</name>
<dbReference type="PANTHER" id="PTHR13968:SF26">
    <property type="entry name" value="RRM DOMAIN-CONTAINING PROTEIN"/>
    <property type="match status" value="1"/>
</dbReference>
<dbReference type="AlphaFoldDB" id="A0A4P6XWK4"/>
<dbReference type="PANTHER" id="PTHR13968">
    <property type="entry name" value="HETEROGENEOUS NUCLEAR RIBONUCLEOPROTEIN"/>
    <property type="match status" value="1"/>
</dbReference>
<organism evidence="5 6">
    <name type="scientific">Metschnikowia aff. pulcherrima</name>
    <dbReference type="NCBI Taxonomy" id="2163413"/>
    <lineage>
        <taxon>Eukaryota</taxon>
        <taxon>Fungi</taxon>
        <taxon>Dikarya</taxon>
        <taxon>Ascomycota</taxon>
        <taxon>Saccharomycotina</taxon>
        <taxon>Pichiomycetes</taxon>
        <taxon>Metschnikowiaceae</taxon>
        <taxon>Metschnikowia</taxon>
    </lineage>
</organism>
<proteinExistence type="predicted"/>
<dbReference type="InterPro" id="IPR012677">
    <property type="entry name" value="Nucleotide-bd_a/b_plait_sf"/>
</dbReference>
<keyword evidence="6" id="KW-1185">Reference proteome</keyword>
<feature type="region of interest" description="Disordered" evidence="3">
    <location>
        <begin position="411"/>
        <end position="442"/>
    </location>
</feature>
<feature type="compositionally biased region" description="Pro residues" evidence="3">
    <location>
        <begin position="792"/>
        <end position="805"/>
    </location>
</feature>